<feature type="chain" id="PRO_5004194800" description="Lipocalin-like domain-containing protein" evidence="1">
    <location>
        <begin position="22"/>
        <end position="188"/>
    </location>
</feature>
<organism evidence="2 3">
    <name type="scientific">Bermanella marisrubri</name>
    <dbReference type="NCBI Taxonomy" id="207949"/>
    <lineage>
        <taxon>Bacteria</taxon>
        <taxon>Pseudomonadati</taxon>
        <taxon>Pseudomonadota</taxon>
        <taxon>Gammaproteobacteria</taxon>
        <taxon>Oceanospirillales</taxon>
        <taxon>Oceanospirillaceae</taxon>
        <taxon>Bermanella</taxon>
    </lineage>
</organism>
<sequence length="188" mass="21186">MKKLILLIIATNAIVLSGCIADSTSGDTPNPFAKNIENERIQGEWQSDEFVENGTLVSYSWEFKGTNYVKTQEVRMGSGERETIRTIGTYSSERSVIVNSGVSAKTIDFSFENADGNIVKILDIVYVKDDELYFGNANLVETCEGEYYEITTLDVDILNGQVREFEETTKCYARPITLDFNRAYRQVP</sequence>
<dbReference type="HOGENOM" id="CLU_1438491_0_0_6"/>
<evidence type="ECO:0000313" key="3">
    <source>
        <dbReference type="Proteomes" id="UP000004263"/>
    </source>
</evidence>
<gene>
    <name evidence="2" type="ORF">RED65_06403</name>
</gene>
<dbReference type="Proteomes" id="UP000004263">
    <property type="component" value="Unassembled WGS sequence"/>
</dbReference>
<evidence type="ECO:0000256" key="1">
    <source>
        <dbReference type="SAM" id="SignalP"/>
    </source>
</evidence>
<dbReference type="STRING" id="207949.RED65_06403"/>
<name>Q1N315_9GAMM</name>
<protein>
    <recommendedName>
        <fullName evidence="4">Lipocalin-like domain-containing protein</fullName>
    </recommendedName>
</protein>
<keyword evidence="3" id="KW-1185">Reference proteome</keyword>
<reference evidence="2 3" key="1">
    <citation type="submission" date="2006-03" db="EMBL/GenBank/DDBJ databases">
        <authorList>
            <person name="Pinhassi J."/>
            <person name="Pedros-Alio C."/>
            <person name="Ferriera S."/>
            <person name="Johnson J."/>
            <person name="Kravitz S."/>
            <person name="Halpern A."/>
            <person name="Remington K."/>
            <person name="Beeson K."/>
            <person name="Tran B."/>
            <person name="Rogers Y.-H."/>
            <person name="Friedman R."/>
            <person name="Venter J.C."/>
        </authorList>
    </citation>
    <scope>NUCLEOTIDE SEQUENCE [LARGE SCALE GENOMIC DNA]</scope>
    <source>
        <strain evidence="2 3">RED65</strain>
    </source>
</reference>
<accession>Q1N315</accession>
<dbReference type="RefSeq" id="WP_007016105.1">
    <property type="nucleotide sequence ID" value="NZ_AAQH01000006.1"/>
</dbReference>
<feature type="signal peptide" evidence="1">
    <location>
        <begin position="1"/>
        <end position="21"/>
    </location>
</feature>
<dbReference type="AlphaFoldDB" id="Q1N315"/>
<evidence type="ECO:0000313" key="2">
    <source>
        <dbReference type="EMBL" id="EAT12504.1"/>
    </source>
</evidence>
<proteinExistence type="predicted"/>
<comment type="caution">
    <text evidence="2">The sequence shown here is derived from an EMBL/GenBank/DDBJ whole genome shotgun (WGS) entry which is preliminary data.</text>
</comment>
<keyword evidence="1" id="KW-0732">Signal</keyword>
<dbReference type="EMBL" id="AAQH01000006">
    <property type="protein sequence ID" value="EAT12504.1"/>
    <property type="molecule type" value="Genomic_DNA"/>
</dbReference>
<evidence type="ECO:0008006" key="4">
    <source>
        <dbReference type="Google" id="ProtNLM"/>
    </source>
</evidence>
<dbReference type="PROSITE" id="PS51257">
    <property type="entry name" value="PROKAR_LIPOPROTEIN"/>
    <property type="match status" value="1"/>
</dbReference>